<feature type="non-terminal residue" evidence="2">
    <location>
        <position position="66"/>
    </location>
</feature>
<evidence type="ECO:0000313" key="2">
    <source>
        <dbReference type="EMBL" id="KAF5906811.1"/>
    </source>
</evidence>
<keyword evidence="3" id="KW-1185">Reference proteome</keyword>
<evidence type="ECO:0000256" key="1">
    <source>
        <dbReference type="SAM" id="Phobius"/>
    </source>
</evidence>
<reference evidence="2" key="1">
    <citation type="submission" date="2020-07" db="EMBL/GenBank/DDBJ databases">
        <title>Clarias magur genome sequencing, assembly and annotation.</title>
        <authorList>
            <person name="Kushwaha B."/>
            <person name="Kumar R."/>
            <person name="Das P."/>
            <person name="Joshi C.G."/>
            <person name="Kumar D."/>
            <person name="Nagpure N.S."/>
            <person name="Pandey M."/>
            <person name="Agarwal S."/>
            <person name="Srivastava S."/>
            <person name="Singh M."/>
            <person name="Sahoo L."/>
            <person name="Jayasankar P."/>
            <person name="Meher P.K."/>
            <person name="Koringa P.G."/>
            <person name="Iquebal M.A."/>
            <person name="Das S.P."/>
            <person name="Bit A."/>
            <person name="Patnaik S."/>
            <person name="Patel N."/>
            <person name="Shah T.M."/>
            <person name="Hinsu A."/>
            <person name="Jena J.K."/>
        </authorList>
    </citation>
    <scope>NUCLEOTIDE SEQUENCE</scope>
    <source>
        <strain evidence="2">CIFAMagur01</strain>
        <tissue evidence="2">Testis</tissue>
    </source>
</reference>
<keyword evidence="1" id="KW-0472">Membrane</keyword>
<dbReference type="Proteomes" id="UP000727407">
    <property type="component" value="Unassembled WGS sequence"/>
</dbReference>
<name>A0A8J4X9J8_CLAMG</name>
<dbReference type="EMBL" id="QNUK01000028">
    <property type="protein sequence ID" value="KAF5906811.1"/>
    <property type="molecule type" value="Genomic_DNA"/>
</dbReference>
<evidence type="ECO:0000313" key="3">
    <source>
        <dbReference type="Proteomes" id="UP000727407"/>
    </source>
</evidence>
<keyword evidence="1" id="KW-0812">Transmembrane</keyword>
<protein>
    <submittedName>
        <fullName evidence="2">Mucin-2-like isoform X1</fullName>
    </submittedName>
</protein>
<gene>
    <name evidence="2" type="ORF">DAT39_003490</name>
</gene>
<comment type="caution">
    <text evidence="2">The sequence shown here is derived from an EMBL/GenBank/DDBJ whole genome shotgun (WGS) entry which is preliminary data.</text>
</comment>
<organism evidence="2 3">
    <name type="scientific">Clarias magur</name>
    <name type="common">Asian catfish</name>
    <name type="synonym">Macropteronotus magur</name>
    <dbReference type="NCBI Taxonomy" id="1594786"/>
    <lineage>
        <taxon>Eukaryota</taxon>
        <taxon>Metazoa</taxon>
        <taxon>Chordata</taxon>
        <taxon>Craniata</taxon>
        <taxon>Vertebrata</taxon>
        <taxon>Euteleostomi</taxon>
        <taxon>Actinopterygii</taxon>
        <taxon>Neopterygii</taxon>
        <taxon>Teleostei</taxon>
        <taxon>Ostariophysi</taxon>
        <taxon>Siluriformes</taxon>
        <taxon>Clariidae</taxon>
        <taxon>Clarias</taxon>
    </lineage>
</organism>
<keyword evidence="1" id="KW-1133">Transmembrane helix</keyword>
<feature type="transmembrane region" description="Helical" evidence="1">
    <location>
        <begin position="27"/>
        <end position="51"/>
    </location>
</feature>
<sequence>DENHNEVTLTLRDMNVTQKELNSEAQLLYSIHTVGLYIIISVNKLGINVIWDRQTRVKIELQTRWI</sequence>
<feature type="non-terminal residue" evidence="2">
    <location>
        <position position="1"/>
    </location>
</feature>
<accession>A0A8J4X9J8</accession>
<dbReference type="AlphaFoldDB" id="A0A8J4X9J8"/>
<dbReference type="OrthoDB" id="160294at2759"/>
<proteinExistence type="predicted"/>